<reference evidence="3 5" key="1">
    <citation type="journal article" date="2016" name="Plant Dis.">
        <title>Improved production of propionic acid using genome shuffling.</title>
        <authorList>
            <person name="Luna-Flores C.H."/>
            <person name="Palfreyman R.W."/>
            <person name="Kromer J.O."/>
            <person name="Nielsen L.K."/>
            <person name="Marcellin E."/>
        </authorList>
    </citation>
    <scope>NUCLEOTIDE SEQUENCE [LARGE SCALE GENOMIC DNA]</scope>
    <source>
        <strain evidence="3 5">F3E8</strain>
    </source>
</reference>
<gene>
    <name evidence="3" type="ORF">A8L58_05765</name>
    <name evidence="2" type="ORF">AXH35_04300</name>
</gene>
<reference evidence="2 4" key="2">
    <citation type="submission" date="2016-02" db="EMBL/GenBank/DDBJ databases">
        <title>Complete Genome Sequence of Propionibacterium acidipropionici ATCC 55737.</title>
        <authorList>
            <person name="Luna Flores C.H."/>
            <person name="Nielsen L.K."/>
            <person name="Marcellin E."/>
        </authorList>
    </citation>
    <scope>NUCLEOTIDE SEQUENCE [LARGE SCALE GENOMIC DNA]</scope>
    <source>
        <strain evidence="2 4">ATCC 55737</strain>
    </source>
</reference>
<dbReference type="InterPro" id="IPR012347">
    <property type="entry name" value="Ferritin-like"/>
</dbReference>
<dbReference type="RefSeq" id="WP_062819175.1">
    <property type="nucleotide sequence ID" value="NZ_CP014352.1"/>
</dbReference>
<name>A0AAC8YE46_9ACTN</name>
<evidence type="ECO:0000259" key="1">
    <source>
        <dbReference type="Pfam" id="PF14530"/>
    </source>
</evidence>
<proteinExistence type="predicted"/>
<protein>
    <recommendedName>
        <fullName evidence="1">DUF4439 domain-containing protein</fullName>
    </recommendedName>
</protein>
<dbReference type="AlphaFoldDB" id="A0AAC8YE46"/>
<dbReference type="Proteomes" id="UP000075221">
    <property type="component" value="Chromosome"/>
</dbReference>
<organism evidence="2 4">
    <name type="scientific">Acidipropionibacterium acidipropionici</name>
    <dbReference type="NCBI Taxonomy" id="1748"/>
    <lineage>
        <taxon>Bacteria</taxon>
        <taxon>Bacillati</taxon>
        <taxon>Actinomycetota</taxon>
        <taxon>Actinomycetes</taxon>
        <taxon>Propionibacteriales</taxon>
        <taxon>Propionibacteriaceae</taxon>
        <taxon>Acidipropionibacterium</taxon>
    </lineage>
</organism>
<feature type="domain" description="DUF4439" evidence="1">
    <location>
        <begin position="223"/>
        <end position="318"/>
    </location>
</feature>
<dbReference type="EMBL" id="CP014352">
    <property type="protein sequence ID" value="AMS04818.1"/>
    <property type="molecule type" value="Genomic_DNA"/>
</dbReference>
<evidence type="ECO:0000313" key="2">
    <source>
        <dbReference type="EMBL" id="AMS04818.1"/>
    </source>
</evidence>
<dbReference type="Pfam" id="PF14530">
    <property type="entry name" value="DUF4439"/>
    <property type="match status" value="1"/>
</dbReference>
<evidence type="ECO:0000313" key="3">
    <source>
        <dbReference type="EMBL" id="AOZ46305.1"/>
    </source>
</evidence>
<keyword evidence="5" id="KW-1185">Reference proteome</keyword>
<evidence type="ECO:0000313" key="5">
    <source>
        <dbReference type="Proteomes" id="UP000178666"/>
    </source>
</evidence>
<accession>A0AAC8YE46</accession>
<dbReference type="InterPro" id="IPR009078">
    <property type="entry name" value="Ferritin-like_SF"/>
</dbReference>
<dbReference type="InterPro" id="IPR029447">
    <property type="entry name" value="DUF4439"/>
</dbReference>
<dbReference type="SUPFAM" id="SSF47240">
    <property type="entry name" value="Ferritin-like"/>
    <property type="match status" value="1"/>
</dbReference>
<evidence type="ECO:0000313" key="4">
    <source>
        <dbReference type="Proteomes" id="UP000075221"/>
    </source>
</evidence>
<sequence length="320" mass="32709">MTSGLPSRRGILIAGAGLIGIGAAGCYTVSPIVDPGTRESPTITITPRRRAALNTESELAATAKRAAAAATGSAAAMLSAVARMHTIHAGVLAQADPLGGQNADTEPVITPTPAPSSASTLSPLVQLVADEKRAATRYLADAAAADTPGEALLWASLSVFASGFSGQGVAPVQTDAYPMTLPVETLTDARQVLLSRLNALVAGLEWGVGRLPSSDPLHTTGMNRLDAVEIQRVRLREDLRQASASPTPALPGYRMPATPSTPASARELWVSLELGVLAGHGRVVAATPGPSRSTAVPAMAAQAAQLRAYASGLPAWPGWV</sequence>
<dbReference type="Gene3D" id="1.20.1260.10">
    <property type="match status" value="1"/>
</dbReference>
<dbReference type="Proteomes" id="UP000178666">
    <property type="component" value="Chromosome"/>
</dbReference>
<dbReference type="EMBL" id="CP015970">
    <property type="protein sequence ID" value="AOZ46305.1"/>
    <property type="molecule type" value="Genomic_DNA"/>
</dbReference>